<dbReference type="InterPro" id="IPR005135">
    <property type="entry name" value="Endo/exonuclease/phosphatase"/>
</dbReference>
<dbReference type="CDD" id="cd01650">
    <property type="entry name" value="RT_nLTR_like"/>
    <property type="match status" value="1"/>
</dbReference>
<dbReference type="SUPFAM" id="SSF56672">
    <property type="entry name" value="DNA/RNA polymerases"/>
    <property type="match status" value="1"/>
</dbReference>
<dbReference type="Proteomes" id="UP000596742">
    <property type="component" value="Unassembled WGS sequence"/>
</dbReference>
<comment type="caution">
    <text evidence="2">The sequence shown here is derived from an EMBL/GenBank/DDBJ whole genome shotgun (WGS) entry which is preliminary data.</text>
</comment>
<dbReference type="PROSITE" id="PS50878">
    <property type="entry name" value="RT_POL"/>
    <property type="match status" value="1"/>
</dbReference>
<dbReference type="Gene3D" id="3.60.10.10">
    <property type="entry name" value="Endonuclease/exonuclease/phosphatase"/>
    <property type="match status" value="1"/>
</dbReference>
<dbReference type="PANTHER" id="PTHR19446">
    <property type="entry name" value="REVERSE TRANSCRIPTASES"/>
    <property type="match status" value="1"/>
</dbReference>
<dbReference type="EMBL" id="UYJE01007289">
    <property type="protein sequence ID" value="VDI53244.1"/>
    <property type="molecule type" value="Genomic_DNA"/>
</dbReference>
<proteinExistence type="predicted"/>
<dbReference type="InterPro" id="IPR036691">
    <property type="entry name" value="Endo/exonu/phosph_ase_sf"/>
</dbReference>
<name>A0A8B6FRU6_MYTGA</name>
<dbReference type="Pfam" id="PF14529">
    <property type="entry name" value="Exo_endo_phos_2"/>
    <property type="match status" value="1"/>
</dbReference>
<dbReference type="SUPFAM" id="SSF56219">
    <property type="entry name" value="DNase I-like"/>
    <property type="match status" value="1"/>
</dbReference>
<reference evidence="2" key="1">
    <citation type="submission" date="2018-11" db="EMBL/GenBank/DDBJ databases">
        <authorList>
            <person name="Alioto T."/>
            <person name="Alioto T."/>
        </authorList>
    </citation>
    <scope>NUCLEOTIDE SEQUENCE</scope>
</reference>
<evidence type="ECO:0000259" key="1">
    <source>
        <dbReference type="PROSITE" id="PS50878"/>
    </source>
</evidence>
<dbReference type="InterPro" id="IPR043502">
    <property type="entry name" value="DNA/RNA_pol_sf"/>
</dbReference>
<gene>
    <name evidence="2" type="ORF">MGAL_10B048033</name>
</gene>
<organism evidence="2 3">
    <name type="scientific">Mytilus galloprovincialis</name>
    <name type="common">Mediterranean mussel</name>
    <dbReference type="NCBI Taxonomy" id="29158"/>
    <lineage>
        <taxon>Eukaryota</taxon>
        <taxon>Metazoa</taxon>
        <taxon>Spiralia</taxon>
        <taxon>Lophotrochozoa</taxon>
        <taxon>Mollusca</taxon>
        <taxon>Bivalvia</taxon>
        <taxon>Autobranchia</taxon>
        <taxon>Pteriomorphia</taxon>
        <taxon>Mytilida</taxon>
        <taxon>Mytiloidea</taxon>
        <taxon>Mytilidae</taxon>
        <taxon>Mytilinae</taxon>
        <taxon>Mytilus</taxon>
    </lineage>
</organism>
<protein>
    <recommendedName>
        <fullName evidence="1">Reverse transcriptase domain-containing protein</fullName>
    </recommendedName>
</protein>
<dbReference type="InterPro" id="IPR000477">
    <property type="entry name" value="RT_dom"/>
</dbReference>
<dbReference type="GO" id="GO:0003824">
    <property type="term" value="F:catalytic activity"/>
    <property type="evidence" value="ECO:0007669"/>
    <property type="project" value="InterPro"/>
</dbReference>
<evidence type="ECO:0000313" key="2">
    <source>
        <dbReference type="EMBL" id="VDI53244.1"/>
    </source>
</evidence>
<feature type="domain" description="Reverse transcriptase" evidence="1">
    <location>
        <begin position="439"/>
        <end position="709"/>
    </location>
</feature>
<sequence>MSTMFSQLPDGDNRIQAIEISTTKDPICLINVYLPSRGTDKGHDAYRAALDILKELLLKYQRTHSIIIAGDFNASFHRQYKDTQDELFKNFCKENQIELPSNYPIDHTYHQGDSKSQIDYILTKSRENDDESTEYMQVKILREGHNTSDHYPVSAEFSVRLRTAQKQLNGDIVTKINWEKVDKTSYEQNLKEELKDRKYLNMRTPYGIEQATNQLISGLTNALNLSYPRRKSKFSRKKKISWSPQLAKAVGLSKKAFYLWKKVGSPPSKNNIYNLKRLETKRSVRSIQRQQTADKRIKLHEEIMMASDRDKDLFFRLIKTQRSSSSQFTHTLRTEEKEASTPNEINNVFKDHFEKLAKTNSNPNFNIGHDNLVKLDMETIVNICENQEITIQPVTSTEITKRISILKRKKAGDVEGLTAEHLIYGGTELTEFLVTLINNIFYTKHVPEVIKKGLLTPVHKKDKDPTIPSNYRGITVISIICKILELCIRARIEGTLNKHQNKLQKGFTKGASSINIALLISEAINEAKDKNECLILITLDAEKAFDVVDHIHLFWKLYHQGINGATWLLIKELYNKTTTQVKSQGYISETFVNEQGVKQGGILSANFYKAYNKNILDTLESTNIGIKIGTNYVGCPTCADDIMLCAGSEHDASTQLRIIENCTKNDRVKINSKKTEILMINKKNKDINLQLFNEKIDEKQNIKHLGIERQEKNNPNVENRISVARATMYSLLGAGLHGINGINPLLSYKLWRTYVIPRMLYGIEILNITKTDIQKLEAFQKKTFKQILSLPQRTADAAIYILLGAESIEQLVHKAVISLFLRISKDPNSIECKIGIRQLATKDDKSNSWYINVDRTLKSYDLPSAHEIILNPEKNWKRLTHEVIDKTWKNKWTESARSKSTLKYMEVNNWNFKKPNFCWSSVRDNKRDVSKGIIKSRILTGTYKTQSITNRFDGTKSAECKLCMVGPEDYKHFLINCESLNCVRKIHQDRLKSLLEDNHIHYCSIIDSDEDLLELLVDCSRNDLITVPQQRDLERICKDWIYALHAKRTQLLENK</sequence>
<dbReference type="OrthoDB" id="6168951at2759"/>
<accession>A0A8B6FRU6</accession>
<dbReference type="AlphaFoldDB" id="A0A8B6FRU6"/>
<evidence type="ECO:0000313" key="3">
    <source>
        <dbReference type="Proteomes" id="UP000596742"/>
    </source>
</evidence>
<keyword evidence="3" id="KW-1185">Reference proteome</keyword>
<dbReference type="Pfam" id="PF00078">
    <property type="entry name" value="RVT_1"/>
    <property type="match status" value="1"/>
</dbReference>